<dbReference type="EMBL" id="KK208762">
    <property type="protein sequence ID" value="EZF76861.1"/>
    <property type="molecule type" value="Genomic_DNA"/>
</dbReference>
<gene>
    <name evidence="1" type="ORF">H105_01811</name>
</gene>
<feature type="non-terminal residue" evidence="1">
    <location>
        <position position="1"/>
    </location>
</feature>
<evidence type="ECO:0000313" key="1">
    <source>
        <dbReference type="EMBL" id="EZF76861.1"/>
    </source>
</evidence>
<organism evidence="1 2">
    <name type="scientific">Trichophyton soudanense CBS 452.61</name>
    <dbReference type="NCBI Taxonomy" id="1215331"/>
    <lineage>
        <taxon>Eukaryota</taxon>
        <taxon>Fungi</taxon>
        <taxon>Dikarya</taxon>
        <taxon>Ascomycota</taxon>
        <taxon>Pezizomycotina</taxon>
        <taxon>Eurotiomycetes</taxon>
        <taxon>Eurotiomycetidae</taxon>
        <taxon>Onygenales</taxon>
        <taxon>Arthrodermataceae</taxon>
        <taxon>Trichophyton</taxon>
    </lineage>
</organism>
<reference evidence="1 2" key="1">
    <citation type="submission" date="2014-02" db="EMBL/GenBank/DDBJ databases">
        <title>The Genome Sequence of Trichophyton rubrum (morphotype soudanense) CBS 452.61.</title>
        <authorList>
            <consortium name="The Broad Institute Genomics Platform"/>
            <person name="Cuomo C.A."/>
            <person name="White T.C."/>
            <person name="Graser Y."/>
            <person name="Martinez-Rossi N."/>
            <person name="Heitman J."/>
            <person name="Young S.K."/>
            <person name="Zeng Q."/>
            <person name="Gargeya S."/>
            <person name="Abouelleil A."/>
            <person name="Alvarado L."/>
            <person name="Chapman S.B."/>
            <person name="Gainer-Dewar J."/>
            <person name="Goldberg J."/>
            <person name="Griggs A."/>
            <person name="Gujja S."/>
            <person name="Hansen M."/>
            <person name="Howarth C."/>
            <person name="Imamovic A."/>
            <person name="Larimer J."/>
            <person name="Martinez D."/>
            <person name="Murphy C."/>
            <person name="Pearson M.D."/>
            <person name="Persinoti G."/>
            <person name="Poon T."/>
            <person name="Priest M."/>
            <person name="Roberts A.D."/>
            <person name="Saif S."/>
            <person name="Shea T.D."/>
            <person name="Sykes S.N."/>
            <person name="Wortman J."/>
            <person name="Nusbaum C."/>
            <person name="Birren B."/>
        </authorList>
    </citation>
    <scope>NUCLEOTIDE SEQUENCE [LARGE SCALE GENOMIC DNA]</scope>
    <source>
        <strain evidence="1 2">CBS 452.61</strain>
    </source>
</reference>
<sequence length="149" mass="16985">VGKCDVPSSTRDLSFIPTSTVYYFLSCQQPTAPTTLPLQVFPCIKSGLRYTYLYEVQAWMLQNPLCYFRAHPWLRYRWVDNLVTDPSTPGMSLGANRGGDETWFMAISLSKSITLRHATPFWQQAFLSSRVSGVMLTIYNSCLYPAQLH</sequence>
<name>A0A022Y2V9_TRISD</name>
<dbReference type="HOGENOM" id="CLU_1754193_0_0_1"/>
<proteinExistence type="predicted"/>
<accession>A0A022Y2V9</accession>
<dbReference type="AlphaFoldDB" id="A0A022Y2V9"/>
<dbReference type="Proteomes" id="UP000023623">
    <property type="component" value="Unassembled WGS sequence"/>
</dbReference>
<protein>
    <submittedName>
        <fullName evidence="1">Uncharacterized protein</fullName>
    </submittedName>
</protein>
<evidence type="ECO:0000313" key="2">
    <source>
        <dbReference type="Proteomes" id="UP000023623"/>
    </source>
</evidence>
<keyword evidence="2" id="KW-1185">Reference proteome</keyword>